<dbReference type="Proteomes" id="UP000031572">
    <property type="component" value="Unassembled WGS sequence"/>
</dbReference>
<proteinExistence type="predicted"/>
<name>A0A0C1Y5L9_9BURK</name>
<evidence type="ECO:0000259" key="2">
    <source>
        <dbReference type="Pfam" id="PF26621"/>
    </source>
</evidence>
<gene>
    <name evidence="3" type="ORF">TSA66_18150</name>
</gene>
<organism evidence="3 4">
    <name type="scientific">Noviherbaspirillum autotrophicum</name>
    <dbReference type="NCBI Taxonomy" id="709839"/>
    <lineage>
        <taxon>Bacteria</taxon>
        <taxon>Pseudomonadati</taxon>
        <taxon>Pseudomonadota</taxon>
        <taxon>Betaproteobacteria</taxon>
        <taxon>Burkholderiales</taxon>
        <taxon>Oxalobacteraceae</taxon>
        <taxon>Noviherbaspirillum</taxon>
    </lineage>
</organism>
<dbReference type="NCBIfam" id="NF047641">
    <property type="entry name" value="FFLEE_fam"/>
    <property type="match status" value="1"/>
</dbReference>
<dbReference type="Pfam" id="PF26621">
    <property type="entry name" value="DUF8198"/>
    <property type="match status" value="1"/>
</dbReference>
<dbReference type="InterPro" id="IPR058063">
    <property type="entry name" value="FFLEE_fam"/>
</dbReference>
<evidence type="ECO:0000313" key="3">
    <source>
        <dbReference type="EMBL" id="KIF82293.1"/>
    </source>
</evidence>
<dbReference type="AlphaFoldDB" id="A0A0C1Y5L9"/>
<keyword evidence="1" id="KW-0175">Coiled coil</keyword>
<protein>
    <recommendedName>
        <fullName evidence="2">DUF8198 domain-containing protein</fullName>
    </recommendedName>
</protein>
<keyword evidence="4" id="KW-1185">Reference proteome</keyword>
<sequence length="243" mass="26852">MHSGSYFMNKERAIAAIRRELEAVTAERRAAQNDPAAYVSRIALRSFQSQRMARTHADLLNNAESRKAAEFFLNDLYGTEDLAKRDADLERVVPAMERVLPGTALKTVAEAIALDALSEKLDAAMAQRLGQSFSEEEYVAAYREAGTRTERERQIAHVESVGNALCELVRIPLIGSTLAMMRGPAKLAGLAELQSFLERGFKAFKAMKNPDLFVATIVQRERAIMDRLYAGVVDPFSLGPTGD</sequence>
<accession>A0A0C1Y5L9</accession>
<reference evidence="3 4" key="1">
    <citation type="submission" date="2014-12" db="EMBL/GenBank/DDBJ databases">
        <title>Denitrispirillum autotrophicum gen. nov., sp. nov., Denitrifying, Facultatively Autotrophic Bacteria Isolated from Rice Paddy Soil.</title>
        <authorList>
            <person name="Ishii S."/>
            <person name="Ashida N."/>
            <person name="Ohno H."/>
            <person name="Otsuka S."/>
            <person name="Yokota A."/>
            <person name="Senoo K."/>
        </authorList>
    </citation>
    <scope>NUCLEOTIDE SEQUENCE [LARGE SCALE GENOMIC DNA]</scope>
    <source>
        <strain evidence="3 4">TSA66</strain>
    </source>
</reference>
<evidence type="ECO:0000256" key="1">
    <source>
        <dbReference type="SAM" id="Coils"/>
    </source>
</evidence>
<dbReference type="EMBL" id="JWJG01000028">
    <property type="protein sequence ID" value="KIF82293.1"/>
    <property type="molecule type" value="Genomic_DNA"/>
</dbReference>
<feature type="domain" description="DUF8198" evidence="2">
    <location>
        <begin position="28"/>
        <end position="235"/>
    </location>
</feature>
<comment type="caution">
    <text evidence="3">The sequence shown here is derived from an EMBL/GenBank/DDBJ whole genome shotgun (WGS) entry which is preliminary data.</text>
</comment>
<feature type="coiled-coil region" evidence="1">
    <location>
        <begin position="7"/>
        <end position="34"/>
    </location>
</feature>
<dbReference type="STRING" id="709839.TSA66_18150"/>
<evidence type="ECO:0000313" key="4">
    <source>
        <dbReference type="Proteomes" id="UP000031572"/>
    </source>
</evidence>
<dbReference type="InterPro" id="IPR058511">
    <property type="entry name" value="DUF8198"/>
</dbReference>